<accession>A0ABQ4GY48</accession>
<comment type="caution">
    <text evidence="2">The sequence shown here is derived from an EMBL/GenBank/DDBJ whole genome shotgun (WGS) entry which is preliminary data.</text>
</comment>
<evidence type="ECO:0000313" key="2">
    <source>
        <dbReference type="EMBL" id="GIH66322.1"/>
    </source>
</evidence>
<gene>
    <name evidence="2" type="ORF">Msi02_71390</name>
</gene>
<feature type="domain" description="Aminoglycoside phosphotransferase" evidence="1">
    <location>
        <begin position="39"/>
        <end position="241"/>
    </location>
</feature>
<dbReference type="Proteomes" id="UP000660454">
    <property type="component" value="Unassembled WGS sequence"/>
</dbReference>
<dbReference type="Pfam" id="PF01636">
    <property type="entry name" value="APH"/>
    <property type="match status" value="1"/>
</dbReference>
<proteinExistence type="predicted"/>
<evidence type="ECO:0000313" key="3">
    <source>
        <dbReference type="Proteomes" id="UP000660454"/>
    </source>
</evidence>
<dbReference type="EMBL" id="BOOF01000052">
    <property type="protein sequence ID" value="GIH66322.1"/>
    <property type="molecule type" value="Genomic_DNA"/>
</dbReference>
<dbReference type="SUPFAM" id="SSF56112">
    <property type="entry name" value="Protein kinase-like (PK-like)"/>
    <property type="match status" value="1"/>
</dbReference>
<organism evidence="2 3">
    <name type="scientific">Microbispora siamensis</name>
    <dbReference type="NCBI Taxonomy" id="564413"/>
    <lineage>
        <taxon>Bacteria</taxon>
        <taxon>Bacillati</taxon>
        <taxon>Actinomycetota</taxon>
        <taxon>Actinomycetes</taxon>
        <taxon>Streptosporangiales</taxon>
        <taxon>Streptosporangiaceae</taxon>
        <taxon>Microbispora</taxon>
    </lineage>
</organism>
<dbReference type="Gene3D" id="3.90.1200.10">
    <property type="match status" value="1"/>
</dbReference>
<keyword evidence="3" id="KW-1185">Reference proteome</keyword>
<dbReference type="InterPro" id="IPR002575">
    <property type="entry name" value="Aminoglycoside_PTrfase"/>
</dbReference>
<sequence length="301" mass="32469">MRSMDWEQLPGEVRTTIADRFGPIEHVTCMPGGLTASASVRLHTLGGDLFVKALPEGAPSAPLYQREQHVNPVLPSAVPSPRMLWGGHRAGWLVLVFQHIETTRPVDLSPRSPDVPALIETVQVLGETLTPNPGAQVPPVADNVAFLLGRADRLLADPPADLPLLDEYAAARRGLRLEALAGDTLLHADLHEGNLLTAPGRMHVIDWGLACHGAAWVEIALLIPRLILAGHTPEQAEDLAARIPVWNAAPFEAVTGLAAVWSLFREFVARYGPEHIRASRAAAAAAGRAWMAYRGSYSRIS</sequence>
<name>A0ABQ4GY48_9ACTN</name>
<reference evidence="2 3" key="1">
    <citation type="submission" date="2021-01" db="EMBL/GenBank/DDBJ databases">
        <title>Whole genome shotgun sequence of Microbispora siamensis NBRC 104113.</title>
        <authorList>
            <person name="Komaki H."/>
            <person name="Tamura T."/>
        </authorList>
    </citation>
    <scope>NUCLEOTIDE SEQUENCE [LARGE SCALE GENOMIC DNA]</scope>
    <source>
        <strain evidence="2 3">NBRC 104113</strain>
    </source>
</reference>
<dbReference type="InterPro" id="IPR011009">
    <property type="entry name" value="Kinase-like_dom_sf"/>
</dbReference>
<evidence type="ECO:0000259" key="1">
    <source>
        <dbReference type="Pfam" id="PF01636"/>
    </source>
</evidence>
<protein>
    <recommendedName>
        <fullName evidence="1">Aminoglycoside phosphotransferase domain-containing protein</fullName>
    </recommendedName>
</protein>